<feature type="region of interest" description="Disordered" evidence="7">
    <location>
        <begin position="215"/>
        <end position="236"/>
    </location>
</feature>
<dbReference type="Proteomes" id="UP001055439">
    <property type="component" value="Chromosome 9"/>
</dbReference>
<keyword evidence="10" id="KW-1185">Reference proteome</keyword>
<evidence type="ECO:0000313" key="9">
    <source>
        <dbReference type="EMBL" id="URE42490.1"/>
    </source>
</evidence>
<dbReference type="InterPro" id="IPR051767">
    <property type="entry name" value="Nucleoporin_NUP42"/>
</dbReference>
<proteinExistence type="predicted"/>
<feature type="compositionally biased region" description="Low complexity" evidence="7">
    <location>
        <begin position="215"/>
        <end position="227"/>
    </location>
</feature>
<comment type="subcellular location">
    <subcellularLocation>
        <location evidence="1">Nucleus</location>
    </subcellularLocation>
</comment>
<dbReference type="AlphaFoldDB" id="A0A9E7HYJ4"/>
<dbReference type="InterPro" id="IPR000571">
    <property type="entry name" value="Znf_CCCH"/>
</dbReference>
<evidence type="ECO:0000256" key="5">
    <source>
        <dbReference type="ARBA" id="ARBA00023242"/>
    </source>
</evidence>
<dbReference type="PROSITE" id="PS50103">
    <property type="entry name" value="ZF_C3H1"/>
    <property type="match status" value="1"/>
</dbReference>
<reference evidence="9" key="1">
    <citation type="submission" date="2022-05" db="EMBL/GenBank/DDBJ databases">
        <title>The Musa troglodytarum L. genome provides insights into the mechanism of non-climacteric behaviour and enrichment of carotenoids.</title>
        <authorList>
            <person name="Wang J."/>
        </authorList>
    </citation>
    <scope>NUCLEOTIDE SEQUENCE</scope>
    <source>
        <tissue evidence="9">Leaf</tissue>
    </source>
</reference>
<dbReference type="EMBL" id="CP097511">
    <property type="protein sequence ID" value="URE42490.1"/>
    <property type="molecule type" value="Genomic_DNA"/>
</dbReference>
<dbReference type="Gene3D" id="4.10.1000.10">
    <property type="entry name" value="Zinc finger, CCCH-type"/>
    <property type="match status" value="1"/>
</dbReference>
<dbReference type="PANTHER" id="PTHR46527:SF1">
    <property type="entry name" value="NUCLEOPORIN NUP42"/>
    <property type="match status" value="1"/>
</dbReference>
<dbReference type="InterPro" id="IPR036855">
    <property type="entry name" value="Znf_CCCH_sf"/>
</dbReference>
<evidence type="ECO:0000313" key="10">
    <source>
        <dbReference type="Proteomes" id="UP001055439"/>
    </source>
</evidence>
<dbReference type="PANTHER" id="PTHR46527">
    <property type="entry name" value="NUCLEOPORIN-LIKE PROTEIN 2"/>
    <property type="match status" value="1"/>
</dbReference>
<sequence length="402" mass="43946">MNRRKELCRNFQRGSCQYGDRCKFLHVTQQQSKPNPFGFGTGTLQFPNATQQQKPNPFGFGVQNNAQSQNNTHLKASSNFGAQHQNPAKPFENKWTRSPSLTPTNANSLQHTEAQPQAPAHKCTDPESCKRQIVEDYKNEAPLWKLTCYGHRKNGPCDIVGDISFEELRAAAYEDARQGLSLQSIVERERNLYLSKLNDFDNLLKNPYGSQNPSFPQMSQSPMSMNNTSTANVQSNAAPSFSSFSQLKAAVNLGLNSRTNPPGTPNGTGFVQPSPFQNVSQNSVGFGVKFGSSGAFGQQPTQPSGNTPSPGLSTFNIGAKSPGSPFPLASQQFGGINNQQPNLLSGFNFSSVTVQQASITFLKDHRQKDSVEELPRTVSESVLYADVNYFGAFKNMQASSSP</sequence>
<dbReference type="GO" id="GO:0005634">
    <property type="term" value="C:nucleus"/>
    <property type="evidence" value="ECO:0007669"/>
    <property type="project" value="UniProtKB-SubCell"/>
</dbReference>
<keyword evidence="2 6" id="KW-0479">Metal-binding</keyword>
<dbReference type="SMART" id="SM00356">
    <property type="entry name" value="ZnF_C3H1"/>
    <property type="match status" value="1"/>
</dbReference>
<gene>
    <name evidence="9" type="ORF">MUK42_25377</name>
</gene>
<evidence type="ECO:0000256" key="6">
    <source>
        <dbReference type="PROSITE-ProRule" id="PRU00723"/>
    </source>
</evidence>
<evidence type="ECO:0000256" key="2">
    <source>
        <dbReference type="ARBA" id="ARBA00022723"/>
    </source>
</evidence>
<feature type="region of interest" description="Disordered" evidence="7">
    <location>
        <begin position="78"/>
        <end position="125"/>
    </location>
</feature>
<feature type="zinc finger region" description="C3H1-type" evidence="6">
    <location>
        <begin position="2"/>
        <end position="29"/>
    </location>
</feature>
<dbReference type="SUPFAM" id="SSF90229">
    <property type="entry name" value="CCCH zinc finger"/>
    <property type="match status" value="1"/>
</dbReference>
<evidence type="ECO:0000256" key="7">
    <source>
        <dbReference type="SAM" id="MobiDB-lite"/>
    </source>
</evidence>
<feature type="compositionally biased region" description="Polar residues" evidence="7">
    <location>
        <begin position="96"/>
        <end position="115"/>
    </location>
</feature>
<feature type="domain" description="C3H1-type" evidence="8">
    <location>
        <begin position="2"/>
        <end position="29"/>
    </location>
</feature>
<keyword evidence="4 6" id="KW-0862">Zinc</keyword>
<keyword evidence="3 6" id="KW-0863">Zinc-finger</keyword>
<dbReference type="GO" id="GO:0008270">
    <property type="term" value="F:zinc ion binding"/>
    <property type="evidence" value="ECO:0007669"/>
    <property type="project" value="UniProtKB-KW"/>
</dbReference>
<evidence type="ECO:0000259" key="8">
    <source>
        <dbReference type="PROSITE" id="PS50103"/>
    </source>
</evidence>
<evidence type="ECO:0000256" key="3">
    <source>
        <dbReference type="ARBA" id="ARBA00022771"/>
    </source>
</evidence>
<evidence type="ECO:0000256" key="4">
    <source>
        <dbReference type="ARBA" id="ARBA00022833"/>
    </source>
</evidence>
<name>A0A9E7HYJ4_9LILI</name>
<evidence type="ECO:0000256" key="1">
    <source>
        <dbReference type="ARBA" id="ARBA00004123"/>
    </source>
</evidence>
<organism evidence="9 10">
    <name type="scientific">Musa troglodytarum</name>
    <name type="common">fe'i banana</name>
    <dbReference type="NCBI Taxonomy" id="320322"/>
    <lineage>
        <taxon>Eukaryota</taxon>
        <taxon>Viridiplantae</taxon>
        <taxon>Streptophyta</taxon>
        <taxon>Embryophyta</taxon>
        <taxon>Tracheophyta</taxon>
        <taxon>Spermatophyta</taxon>
        <taxon>Magnoliopsida</taxon>
        <taxon>Liliopsida</taxon>
        <taxon>Zingiberales</taxon>
        <taxon>Musaceae</taxon>
        <taxon>Musa</taxon>
    </lineage>
</organism>
<protein>
    <submittedName>
        <fullName evidence="9">Zinc finger CCCH domain-containing protein</fullName>
    </submittedName>
</protein>
<dbReference type="OrthoDB" id="250836at2759"/>
<keyword evidence="5" id="KW-0539">Nucleus</keyword>
<dbReference type="Pfam" id="PF00642">
    <property type="entry name" value="zf-CCCH"/>
    <property type="match status" value="1"/>
</dbReference>
<accession>A0A9E7HYJ4</accession>